<reference evidence="1 2" key="1">
    <citation type="journal article" date="2015" name="Genome Biol.">
        <title>Comparative genomics of Steinernema reveals deeply conserved gene regulatory networks.</title>
        <authorList>
            <person name="Dillman A.R."/>
            <person name="Macchietto M."/>
            <person name="Porter C.F."/>
            <person name="Rogers A."/>
            <person name="Williams B."/>
            <person name="Antoshechkin I."/>
            <person name="Lee M.M."/>
            <person name="Goodwin Z."/>
            <person name="Lu X."/>
            <person name="Lewis E.E."/>
            <person name="Goodrich-Blair H."/>
            <person name="Stock S.P."/>
            <person name="Adams B.J."/>
            <person name="Sternberg P.W."/>
            <person name="Mortazavi A."/>
        </authorList>
    </citation>
    <scope>NUCLEOTIDE SEQUENCE [LARGE SCALE GENOMIC DNA]</scope>
    <source>
        <strain evidence="1 2">ALL</strain>
    </source>
</reference>
<sequence>MHKATRESAPTLQTRSLLWHRPSRAATLLFPGTCTSFPLTAALTYRRVAAAAINHLLLNSDFRRSLLAPLKPHRAFTACLLISYVSAAPPPYSFHSSPSCVRFLLLSFLRPQYQHNPFILIPLTAWTIFERVKMIGISAGIDWFELGEL</sequence>
<evidence type="ECO:0000313" key="1">
    <source>
        <dbReference type="EMBL" id="TKR92552.1"/>
    </source>
</evidence>
<dbReference type="Proteomes" id="UP000298663">
    <property type="component" value="Unassembled WGS sequence"/>
</dbReference>
<name>A0A4U5P8G5_STECR</name>
<protein>
    <submittedName>
        <fullName evidence="1">Uncharacterized protein</fullName>
    </submittedName>
</protein>
<keyword evidence="2" id="KW-1185">Reference proteome</keyword>
<proteinExistence type="predicted"/>
<organism evidence="1 2">
    <name type="scientific">Steinernema carpocapsae</name>
    <name type="common">Entomopathogenic nematode</name>
    <dbReference type="NCBI Taxonomy" id="34508"/>
    <lineage>
        <taxon>Eukaryota</taxon>
        <taxon>Metazoa</taxon>
        <taxon>Ecdysozoa</taxon>
        <taxon>Nematoda</taxon>
        <taxon>Chromadorea</taxon>
        <taxon>Rhabditida</taxon>
        <taxon>Tylenchina</taxon>
        <taxon>Panagrolaimomorpha</taxon>
        <taxon>Strongyloidoidea</taxon>
        <taxon>Steinernematidae</taxon>
        <taxon>Steinernema</taxon>
    </lineage>
</organism>
<dbReference type="AlphaFoldDB" id="A0A4U5P8G5"/>
<evidence type="ECO:0000313" key="2">
    <source>
        <dbReference type="Proteomes" id="UP000298663"/>
    </source>
</evidence>
<comment type="caution">
    <text evidence="1">The sequence shown here is derived from an EMBL/GenBank/DDBJ whole genome shotgun (WGS) entry which is preliminary data.</text>
</comment>
<accession>A0A4U5P8G5</accession>
<gene>
    <name evidence="1" type="ORF">L596_007182</name>
</gene>
<reference evidence="1 2" key="2">
    <citation type="journal article" date="2019" name="G3 (Bethesda)">
        <title>Hybrid Assembly of the Genome of the Entomopathogenic Nematode Steinernema carpocapsae Identifies the X-Chromosome.</title>
        <authorList>
            <person name="Serra L."/>
            <person name="Macchietto M."/>
            <person name="Macias-Munoz A."/>
            <person name="McGill C.J."/>
            <person name="Rodriguez I.M."/>
            <person name="Rodriguez B."/>
            <person name="Murad R."/>
            <person name="Mortazavi A."/>
        </authorList>
    </citation>
    <scope>NUCLEOTIDE SEQUENCE [LARGE SCALE GENOMIC DNA]</scope>
    <source>
        <strain evidence="1 2">ALL</strain>
    </source>
</reference>
<dbReference type="EMBL" id="AZBU02000002">
    <property type="protein sequence ID" value="TKR92552.1"/>
    <property type="molecule type" value="Genomic_DNA"/>
</dbReference>